<gene>
    <name evidence="2" type="ORF">ETQ85_25540</name>
</gene>
<evidence type="ECO:0000256" key="1">
    <source>
        <dbReference type="PROSITE-ProRule" id="PRU00339"/>
    </source>
</evidence>
<dbReference type="InterPro" id="IPR019734">
    <property type="entry name" value="TPR_rpt"/>
</dbReference>
<dbReference type="PANTHER" id="PTHR44809">
    <property type="match status" value="1"/>
</dbReference>
<name>A0A6C2C7M2_9RHOO</name>
<dbReference type="AlphaFoldDB" id="A0A6C2C7M2"/>
<keyword evidence="1" id="KW-0802">TPR repeat</keyword>
<dbReference type="Proteomes" id="UP000389128">
    <property type="component" value="Unassembled WGS sequence"/>
</dbReference>
<dbReference type="InterPro" id="IPR052943">
    <property type="entry name" value="TMTC_O-mannosyl-trnsfr"/>
</dbReference>
<keyword evidence="3" id="KW-1185">Reference proteome</keyword>
<proteinExistence type="predicted"/>
<feature type="repeat" description="TPR" evidence="1">
    <location>
        <begin position="39"/>
        <end position="72"/>
    </location>
</feature>
<evidence type="ECO:0000313" key="3">
    <source>
        <dbReference type="Proteomes" id="UP000389128"/>
    </source>
</evidence>
<dbReference type="SUPFAM" id="SSF48452">
    <property type="entry name" value="TPR-like"/>
    <property type="match status" value="1"/>
</dbReference>
<comment type="caution">
    <text evidence="2">The sequence shown here is derived from an EMBL/GenBank/DDBJ whole genome shotgun (WGS) entry which is preliminary data.</text>
</comment>
<protein>
    <submittedName>
        <fullName evidence="2">Tetratricopeptide repeat protein</fullName>
    </submittedName>
</protein>
<dbReference type="PANTHER" id="PTHR44809:SF1">
    <property type="entry name" value="PROTEIN O-MANNOSYL-TRANSFERASE TMTC1"/>
    <property type="match status" value="1"/>
</dbReference>
<dbReference type="Pfam" id="PF14559">
    <property type="entry name" value="TPR_19"/>
    <property type="match status" value="1"/>
</dbReference>
<dbReference type="PROSITE" id="PS50005">
    <property type="entry name" value="TPR"/>
    <property type="match status" value="4"/>
</dbReference>
<organism evidence="2 3">
    <name type="scientific">Zoogloea oleivorans</name>
    <dbReference type="NCBI Taxonomy" id="1552750"/>
    <lineage>
        <taxon>Bacteria</taxon>
        <taxon>Pseudomonadati</taxon>
        <taxon>Pseudomonadota</taxon>
        <taxon>Betaproteobacteria</taxon>
        <taxon>Rhodocyclales</taxon>
        <taxon>Zoogloeaceae</taxon>
        <taxon>Zoogloea</taxon>
    </lineage>
</organism>
<feature type="repeat" description="TPR" evidence="1">
    <location>
        <begin position="73"/>
        <end position="106"/>
    </location>
</feature>
<dbReference type="RefSeq" id="WP_148581798.1">
    <property type="nucleotide sequence ID" value="NZ_SDKK01000065.1"/>
</dbReference>
<dbReference type="SUPFAM" id="SSF53756">
    <property type="entry name" value="UDP-Glycosyltransferase/glycogen phosphorylase"/>
    <property type="match status" value="1"/>
</dbReference>
<dbReference type="OrthoDB" id="9814129at2"/>
<reference evidence="2 3" key="1">
    <citation type="submission" date="2019-01" db="EMBL/GenBank/DDBJ databases">
        <title>Zoogloea oleivorans genome sequencing and assembly.</title>
        <authorList>
            <person name="Tancsics A."/>
            <person name="Farkas M."/>
            <person name="Kriszt B."/>
            <person name="Maroti G."/>
            <person name="Horvath B."/>
        </authorList>
    </citation>
    <scope>NUCLEOTIDE SEQUENCE [LARGE SCALE GENOMIC DNA]</scope>
    <source>
        <strain evidence="2 3">Buc</strain>
    </source>
</reference>
<feature type="repeat" description="TPR" evidence="1">
    <location>
        <begin position="107"/>
        <end position="140"/>
    </location>
</feature>
<accession>A0A6C2C7M2</accession>
<feature type="repeat" description="TPR" evidence="1">
    <location>
        <begin position="175"/>
        <end position="208"/>
    </location>
</feature>
<dbReference type="Pfam" id="PF13432">
    <property type="entry name" value="TPR_16"/>
    <property type="match status" value="1"/>
</dbReference>
<dbReference type="InterPro" id="IPR011990">
    <property type="entry name" value="TPR-like_helical_dom_sf"/>
</dbReference>
<dbReference type="SMART" id="SM00028">
    <property type="entry name" value="TPR"/>
    <property type="match status" value="6"/>
</dbReference>
<evidence type="ECO:0000313" key="2">
    <source>
        <dbReference type="EMBL" id="TYC49988.1"/>
    </source>
</evidence>
<dbReference type="EMBL" id="SDKK01000065">
    <property type="protein sequence ID" value="TYC49988.1"/>
    <property type="molecule type" value="Genomic_DNA"/>
</dbReference>
<dbReference type="Gene3D" id="1.25.40.10">
    <property type="entry name" value="Tetratricopeptide repeat domain"/>
    <property type="match status" value="2"/>
</dbReference>
<sequence>MAVVLKRLISLYRLKTAEAAQNNAISHPVTPVCIDGLSAEDWQSRGNDHVDQGEIAEAERCYRKAIAANPSYARAHNNLGLALKEQGRIGMAREHLLRAAAIDPTLYQAQLNLGEIAREQGEFQIAAGYFERCLIIDPDSEDALLSLVYVLFRQNQSGKARLLLEQALVKQPDSLSLHFYLGNLSKEASELDRARLEYERCCELDPNFWPAIFNLGLVHQQRQDWTAAKTRLRQAVEMPGQGGGQLALGELLLLLGELPEGFSLLEQRFESDKPEYSYLAGMLSRFGGVPRWQGEPLAGKRLLVWAEQGLGDTLMMARYLPQLKALGVASLVVYCQSHLVRVFQGMADVDMVESQTGKSISSAFDVHCSMMSLPHLLHSTLDTLPSQAPYLSVPDERKTAWAARLSPLSGLKVGLVWAGNPMLAKDALRSIPLRDWAPILAVQGVSFVSLQKSEASAQLAGTSFPITDWMSQSTDLLDTAALVGKRPAKSSSQSLVIP</sequence>